<dbReference type="AlphaFoldDB" id="A0A6N7C0T9"/>
<feature type="binding site" description="axial binding residue" evidence="6">
    <location>
        <position position="150"/>
    </location>
    <ligand>
        <name>heme c</name>
        <dbReference type="ChEBI" id="CHEBI:61717"/>
    </ligand>
    <ligandPart>
        <name>Fe</name>
        <dbReference type="ChEBI" id="CHEBI:18248"/>
    </ligandPart>
</feature>
<dbReference type="Pfam" id="PF01322">
    <property type="entry name" value="Cytochrom_C_2"/>
    <property type="match status" value="1"/>
</dbReference>
<evidence type="ECO:0000256" key="2">
    <source>
        <dbReference type="ARBA" id="ARBA00022617"/>
    </source>
</evidence>
<evidence type="ECO:0000256" key="1">
    <source>
        <dbReference type="ARBA" id="ARBA00022448"/>
    </source>
</evidence>
<keyword evidence="10" id="KW-1185">Reference proteome</keyword>
<organism evidence="9 10">
    <name type="scientific">Psychrobacter nivimaris</name>
    <dbReference type="NCBI Taxonomy" id="281738"/>
    <lineage>
        <taxon>Bacteria</taxon>
        <taxon>Pseudomonadati</taxon>
        <taxon>Pseudomonadota</taxon>
        <taxon>Gammaproteobacteria</taxon>
        <taxon>Moraxellales</taxon>
        <taxon>Moraxellaceae</taxon>
        <taxon>Psychrobacter</taxon>
    </lineage>
</organism>
<evidence type="ECO:0000313" key="10">
    <source>
        <dbReference type="Proteomes" id="UP000471465"/>
    </source>
</evidence>
<sequence length="158" mass="16782">MAQVHTNKSFKSLFSVTLMAAALGLTACSTSTGSNPDVQARQDTMKNWGDAMGVMGDMAKAPDTFDTDVFKEQAAFLAEDAAKPWSHFEDPEAVGNATEAVWSNADGFSAEAENFQKVTAELNAAAQNATSMDDVKPAFGQVGASCKSCHTDFRAKDE</sequence>
<evidence type="ECO:0000256" key="5">
    <source>
        <dbReference type="ARBA" id="ARBA00023004"/>
    </source>
</evidence>
<gene>
    <name evidence="9" type="ORF">FQV37_2371</name>
</gene>
<evidence type="ECO:0000256" key="3">
    <source>
        <dbReference type="ARBA" id="ARBA00022723"/>
    </source>
</evidence>
<keyword evidence="1" id="KW-0813">Transport</keyword>
<dbReference type="SUPFAM" id="SSF47175">
    <property type="entry name" value="Cytochromes"/>
    <property type="match status" value="1"/>
</dbReference>
<dbReference type="GO" id="GO:0009055">
    <property type="term" value="F:electron transfer activity"/>
    <property type="evidence" value="ECO:0007669"/>
    <property type="project" value="InterPro"/>
</dbReference>
<proteinExistence type="predicted"/>
<dbReference type="InterPro" id="IPR012127">
    <property type="entry name" value="Cyt_c_prime"/>
</dbReference>
<evidence type="ECO:0000256" key="6">
    <source>
        <dbReference type="PIRSR" id="PIRSR000027-1"/>
    </source>
</evidence>
<dbReference type="Proteomes" id="UP000471465">
    <property type="component" value="Unassembled WGS sequence"/>
</dbReference>
<protein>
    <submittedName>
        <fullName evidence="9">Cytochrome c</fullName>
    </submittedName>
</protein>
<keyword evidence="4" id="KW-0249">Electron transport</keyword>
<keyword evidence="3 6" id="KW-0479">Metal-binding</keyword>
<dbReference type="PROSITE" id="PS51009">
    <property type="entry name" value="CYTCII"/>
    <property type="match status" value="1"/>
</dbReference>
<feature type="signal peptide" evidence="8">
    <location>
        <begin position="1"/>
        <end position="27"/>
    </location>
</feature>
<dbReference type="EMBL" id="VZIZ01000006">
    <property type="protein sequence ID" value="KAF0569749.1"/>
    <property type="molecule type" value="Genomic_DNA"/>
</dbReference>
<dbReference type="PIRSF" id="PIRSF000027">
    <property type="entry name" value="Cytc_c_prime"/>
    <property type="match status" value="1"/>
</dbReference>
<evidence type="ECO:0000256" key="7">
    <source>
        <dbReference type="PIRSR" id="PIRSR000027-2"/>
    </source>
</evidence>
<reference evidence="9 10" key="1">
    <citation type="submission" date="2019-09" db="EMBL/GenBank/DDBJ databases">
        <title>Draft genome sequence of Psychrobacter nivimaris LAMA 639, in search for biotechnological relevant genes.</title>
        <authorList>
            <person name="Lima A.O.S."/>
            <person name="Staloch B.E.K."/>
            <person name="Freitas R.C."/>
            <person name="Niero H."/>
            <person name="Silva M.A.C."/>
        </authorList>
    </citation>
    <scope>NUCLEOTIDE SEQUENCE [LARGE SCALE GENOMIC DNA]</scope>
    <source>
        <strain evidence="9 10">LAMA 639</strain>
    </source>
</reference>
<evidence type="ECO:0000256" key="8">
    <source>
        <dbReference type="SAM" id="SignalP"/>
    </source>
</evidence>
<keyword evidence="8" id="KW-0732">Signal</keyword>
<feature type="chain" id="PRO_5026855564" evidence="8">
    <location>
        <begin position="28"/>
        <end position="158"/>
    </location>
</feature>
<dbReference type="InterPro" id="IPR002321">
    <property type="entry name" value="Cyt_c_II"/>
</dbReference>
<dbReference type="GO" id="GO:0022900">
    <property type="term" value="P:electron transport chain"/>
    <property type="evidence" value="ECO:0007669"/>
    <property type="project" value="InterPro"/>
</dbReference>
<dbReference type="InterPro" id="IPR010980">
    <property type="entry name" value="Cyt_c/b562"/>
</dbReference>
<comment type="PTM">
    <text evidence="7">Binds 1 heme group per subunit.</text>
</comment>
<dbReference type="RefSeq" id="WP_160021070.1">
    <property type="nucleotide sequence ID" value="NZ_VZIZ01000006.1"/>
</dbReference>
<dbReference type="GO" id="GO:0005506">
    <property type="term" value="F:iron ion binding"/>
    <property type="evidence" value="ECO:0007669"/>
    <property type="project" value="InterPro"/>
</dbReference>
<accession>A0A6N7C0T9</accession>
<dbReference type="GO" id="GO:0042597">
    <property type="term" value="C:periplasmic space"/>
    <property type="evidence" value="ECO:0007669"/>
    <property type="project" value="InterPro"/>
</dbReference>
<evidence type="ECO:0000256" key="4">
    <source>
        <dbReference type="ARBA" id="ARBA00022982"/>
    </source>
</evidence>
<feature type="binding site" description="covalent" evidence="7">
    <location>
        <position position="146"/>
    </location>
    <ligand>
        <name>heme c</name>
        <dbReference type="ChEBI" id="CHEBI:61717"/>
    </ligand>
</feature>
<comment type="caution">
    <text evidence="9">The sequence shown here is derived from an EMBL/GenBank/DDBJ whole genome shotgun (WGS) entry which is preliminary data.</text>
</comment>
<dbReference type="GO" id="GO:0020037">
    <property type="term" value="F:heme binding"/>
    <property type="evidence" value="ECO:0007669"/>
    <property type="project" value="InterPro"/>
</dbReference>
<name>A0A6N7C0T9_9GAMM</name>
<dbReference type="Gene3D" id="1.20.120.10">
    <property type="entry name" value="Cytochrome c/b562"/>
    <property type="match status" value="1"/>
</dbReference>
<keyword evidence="5 6" id="KW-0408">Iron</keyword>
<evidence type="ECO:0000313" key="9">
    <source>
        <dbReference type="EMBL" id="KAF0569749.1"/>
    </source>
</evidence>
<keyword evidence="2 7" id="KW-0349">Heme</keyword>
<feature type="binding site" description="covalent" evidence="7">
    <location>
        <position position="149"/>
    </location>
    <ligand>
        <name>heme c</name>
        <dbReference type="ChEBI" id="CHEBI:61717"/>
    </ligand>
</feature>